<keyword evidence="5" id="KW-0862">Zinc</keyword>
<dbReference type="PROSITE" id="PS50157">
    <property type="entry name" value="ZINC_FINGER_C2H2_2"/>
    <property type="match status" value="1"/>
</dbReference>
<dbReference type="InterPro" id="IPR036236">
    <property type="entry name" value="Znf_C2H2_sf"/>
</dbReference>
<feature type="non-terminal residue" evidence="9">
    <location>
        <position position="1"/>
    </location>
</feature>
<dbReference type="GO" id="GO:0008270">
    <property type="term" value="F:zinc ion binding"/>
    <property type="evidence" value="ECO:0007669"/>
    <property type="project" value="UniProtKB-KW"/>
</dbReference>
<comment type="caution">
    <text evidence="9">The sequence shown here is derived from an EMBL/GenBank/DDBJ whole genome shotgun (WGS) entry which is preliminary data.</text>
</comment>
<keyword evidence="6" id="KW-0539">Nucleus</keyword>
<evidence type="ECO:0000256" key="7">
    <source>
        <dbReference type="PROSITE-ProRule" id="PRU00042"/>
    </source>
</evidence>
<evidence type="ECO:0000256" key="3">
    <source>
        <dbReference type="ARBA" id="ARBA00022737"/>
    </source>
</evidence>
<evidence type="ECO:0000256" key="5">
    <source>
        <dbReference type="ARBA" id="ARBA00022833"/>
    </source>
</evidence>
<organism evidence="9 10">
    <name type="scientific">Nyctiprogne leucopyga</name>
    <dbReference type="NCBI Taxonomy" id="382315"/>
    <lineage>
        <taxon>Eukaryota</taxon>
        <taxon>Metazoa</taxon>
        <taxon>Chordata</taxon>
        <taxon>Craniata</taxon>
        <taxon>Vertebrata</taxon>
        <taxon>Euteleostomi</taxon>
        <taxon>Archelosauria</taxon>
        <taxon>Archosauria</taxon>
        <taxon>Dinosauria</taxon>
        <taxon>Saurischia</taxon>
        <taxon>Theropoda</taxon>
        <taxon>Coelurosauria</taxon>
        <taxon>Aves</taxon>
        <taxon>Neognathae</taxon>
        <taxon>Neoaves</taxon>
        <taxon>Strisores</taxon>
        <taxon>Caprimulgiformes</taxon>
        <taxon>Caprimulgidae</taxon>
        <taxon>Chordeilinae</taxon>
        <taxon>Nyctiprogne</taxon>
    </lineage>
</organism>
<dbReference type="GO" id="GO:0005634">
    <property type="term" value="C:nucleus"/>
    <property type="evidence" value="ECO:0007669"/>
    <property type="project" value="UniProtKB-SubCell"/>
</dbReference>
<dbReference type="Pfam" id="PF00096">
    <property type="entry name" value="zf-C2H2"/>
    <property type="match status" value="1"/>
</dbReference>
<comment type="subcellular location">
    <subcellularLocation>
        <location evidence="1">Nucleus</location>
    </subcellularLocation>
</comment>
<evidence type="ECO:0000256" key="4">
    <source>
        <dbReference type="ARBA" id="ARBA00022771"/>
    </source>
</evidence>
<accession>A0A7L4CSE2</accession>
<proteinExistence type="predicted"/>
<reference evidence="9 10" key="1">
    <citation type="submission" date="2019-09" db="EMBL/GenBank/DDBJ databases">
        <title>Bird 10,000 Genomes (B10K) Project - Family phase.</title>
        <authorList>
            <person name="Zhang G."/>
        </authorList>
    </citation>
    <scope>NUCLEOTIDE SEQUENCE [LARGE SCALE GENOMIC DNA]</scope>
    <source>
        <strain evidence="9">B10K-DU-005-01</strain>
    </source>
</reference>
<protein>
    <submittedName>
        <fullName evidence="9">Z354B protein</fullName>
    </submittedName>
</protein>
<evidence type="ECO:0000313" key="9">
    <source>
        <dbReference type="EMBL" id="NXW52844.1"/>
    </source>
</evidence>
<keyword evidence="4 7" id="KW-0863">Zinc-finger</keyword>
<sequence>NFVDSSALLRHRRSHGEEKPFKCLHCGKSYRQSYSLLNHQHVHTGEKPYPCGQCGK</sequence>
<dbReference type="PANTHER" id="PTHR23226:SF416">
    <property type="entry name" value="FI01424P"/>
    <property type="match status" value="1"/>
</dbReference>
<dbReference type="SUPFAM" id="SSF57667">
    <property type="entry name" value="beta-beta-alpha zinc fingers"/>
    <property type="match status" value="1"/>
</dbReference>
<dbReference type="PROSITE" id="PS00028">
    <property type="entry name" value="ZINC_FINGER_C2H2_1"/>
    <property type="match status" value="1"/>
</dbReference>
<dbReference type="InterPro" id="IPR013087">
    <property type="entry name" value="Znf_C2H2_type"/>
</dbReference>
<name>A0A7L4CSE2_9AVES</name>
<evidence type="ECO:0000256" key="6">
    <source>
        <dbReference type="ARBA" id="ARBA00023242"/>
    </source>
</evidence>
<dbReference type="GO" id="GO:0000981">
    <property type="term" value="F:DNA-binding transcription factor activity, RNA polymerase II-specific"/>
    <property type="evidence" value="ECO:0007669"/>
    <property type="project" value="TreeGrafter"/>
</dbReference>
<dbReference type="Proteomes" id="UP000551823">
    <property type="component" value="Unassembled WGS sequence"/>
</dbReference>
<keyword evidence="2" id="KW-0479">Metal-binding</keyword>
<evidence type="ECO:0000259" key="8">
    <source>
        <dbReference type="PROSITE" id="PS50157"/>
    </source>
</evidence>
<feature type="non-terminal residue" evidence="9">
    <location>
        <position position="56"/>
    </location>
</feature>
<evidence type="ECO:0000313" key="10">
    <source>
        <dbReference type="Proteomes" id="UP000551823"/>
    </source>
</evidence>
<dbReference type="EMBL" id="VZZU01013639">
    <property type="protein sequence ID" value="NXW52844.1"/>
    <property type="molecule type" value="Genomic_DNA"/>
</dbReference>
<evidence type="ECO:0000256" key="1">
    <source>
        <dbReference type="ARBA" id="ARBA00004123"/>
    </source>
</evidence>
<evidence type="ECO:0000256" key="2">
    <source>
        <dbReference type="ARBA" id="ARBA00022723"/>
    </source>
</evidence>
<feature type="domain" description="C2H2-type" evidence="8">
    <location>
        <begin position="21"/>
        <end position="48"/>
    </location>
</feature>
<dbReference type="AlphaFoldDB" id="A0A7L4CSE2"/>
<keyword evidence="3" id="KW-0677">Repeat</keyword>
<dbReference type="Gene3D" id="3.30.160.60">
    <property type="entry name" value="Classic Zinc Finger"/>
    <property type="match status" value="3"/>
</dbReference>
<dbReference type="PANTHER" id="PTHR23226">
    <property type="entry name" value="ZINC FINGER AND SCAN DOMAIN-CONTAINING"/>
    <property type="match status" value="1"/>
</dbReference>
<dbReference type="GO" id="GO:0000978">
    <property type="term" value="F:RNA polymerase II cis-regulatory region sequence-specific DNA binding"/>
    <property type="evidence" value="ECO:0007669"/>
    <property type="project" value="TreeGrafter"/>
</dbReference>
<keyword evidence="10" id="KW-1185">Reference proteome</keyword>
<dbReference type="FunFam" id="3.30.160.60:FF:002343">
    <property type="entry name" value="Zinc finger protein 33A"/>
    <property type="match status" value="1"/>
</dbReference>
<gene>
    <name evidence="9" type="primary">Znf354b_1</name>
    <name evidence="9" type="ORF">NYCLEU_R09953</name>
</gene>